<feature type="chain" id="PRO_5045945441" evidence="4">
    <location>
        <begin position="22"/>
        <end position="462"/>
    </location>
</feature>
<dbReference type="InterPro" id="IPR012338">
    <property type="entry name" value="Beta-lactam/transpept-like"/>
</dbReference>
<protein>
    <submittedName>
        <fullName evidence="6">Penicillin-binding protein</fullName>
    </submittedName>
</protein>
<dbReference type="InterPro" id="IPR001466">
    <property type="entry name" value="Beta-lactam-related"/>
</dbReference>
<dbReference type="EMBL" id="AP023356">
    <property type="protein sequence ID" value="BCJ40047.1"/>
    <property type="molecule type" value="Genomic_DNA"/>
</dbReference>
<organism evidence="6 7">
    <name type="scientific">Actinoplanes ianthinogenes</name>
    <dbReference type="NCBI Taxonomy" id="122358"/>
    <lineage>
        <taxon>Bacteria</taxon>
        <taxon>Bacillati</taxon>
        <taxon>Actinomycetota</taxon>
        <taxon>Actinomycetes</taxon>
        <taxon>Micromonosporales</taxon>
        <taxon>Micromonosporaceae</taxon>
        <taxon>Actinoplanes</taxon>
    </lineage>
</organism>
<evidence type="ECO:0000256" key="4">
    <source>
        <dbReference type="SAM" id="SignalP"/>
    </source>
</evidence>
<dbReference type="PANTHER" id="PTHR46825">
    <property type="entry name" value="D-ALANYL-D-ALANINE-CARBOXYPEPTIDASE/ENDOPEPTIDASE AMPH"/>
    <property type="match status" value="1"/>
</dbReference>
<dbReference type="InterPro" id="IPR050491">
    <property type="entry name" value="AmpC-like"/>
</dbReference>
<dbReference type="PANTHER" id="PTHR46825:SF11">
    <property type="entry name" value="PENICILLIN-BINDING PROTEIN 4"/>
    <property type="match status" value="1"/>
</dbReference>
<name>A0ABM7LL91_9ACTN</name>
<evidence type="ECO:0000256" key="3">
    <source>
        <dbReference type="SAM" id="Phobius"/>
    </source>
</evidence>
<gene>
    <name evidence="6" type="ORF">Aiant_07040</name>
</gene>
<feature type="transmembrane region" description="Helical" evidence="3">
    <location>
        <begin position="414"/>
        <end position="434"/>
    </location>
</feature>
<keyword evidence="4" id="KW-0732">Signal</keyword>
<dbReference type="RefSeq" id="WP_189330907.1">
    <property type="nucleotide sequence ID" value="NZ_AP023356.1"/>
</dbReference>
<evidence type="ECO:0000259" key="5">
    <source>
        <dbReference type="Pfam" id="PF00144"/>
    </source>
</evidence>
<reference evidence="6 7" key="1">
    <citation type="submission" date="2020-08" db="EMBL/GenBank/DDBJ databases">
        <title>Whole genome shotgun sequence of Actinoplanes ianthinogenes NBRC 13996.</title>
        <authorList>
            <person name="Komaki H."/>
            <person name="Tamura T."/>
        </authorList>
    </citation>
    <scope>NUCLEOTIDE SEQUENCE [LARGE SCALE GENOMIC DNA]</scope>
    <source>
        <strain evidence="6 7">NBRC 13996</strain>
    </source>
</reference>
<proteinExistence type="predicted"/>
<feature type="transmembrane region" description="Helical" evidence="3">
    <location>
        <begin position="351"/>
        <end position="368"/>
    </location>
</feature>
<evidence type="ECO:0000256" key="2">
    <source>
        <dbReference type="ARBA" id="ARBA00023136"/>
    </source>
</evidence>
<keyword evidence="3" id="KW-1133">Transmembrane helix</keyword>
<keyword evidence="3" id="KW-0812">Transmembrane</keyword>
<evidence type="ECO:0000256" key="1">
    <source>
        <dbReference type="ARBA" id="ARBA00004370"/>
    </source>
</evidence>
<feature type="signal peptide" evidence="4">
    <location>
        <begin position="1"/>
        <end position="21"/>
    </location>
</feature>
<dbReference type="Gene3D" id="3.40.710.10">
    <property type="entry name" value="DD-peptidase/beta-lactamase superfamily"/>
    <property type="match status" value="1"/>
</dbReference>
<evidence type="ECO:0000313" key="7">
    <source>
        <dbReference type="Proteomes" id="UP000676967"/>
    </source>
</evidence>
<dbReference type="SUPFAM" id="SSF56601">
    <property type="entry name" value="beta-lactamase/transpeptidase-like"/>
    <property type="match status" value="1"/>
</dbReference>
<comment type="subcellular location">
    <subcellularLocation>
        <location evidence="1">Membrane</location>
    </subcellularLocation>
</comment>
<dbReference type="Pfam" id="PF00144">
    <property type="entry name" value="Beta-lactamase"/>
    <property type="match status" value="1"/>
</dbReference>
<feature type="transmembrane region" description="Helical" evidence="3">
    <location>
        <begin position="380"/>
        <end position="402"/>
    </location>
</feature>
<evidence type="ECO:0000313" key="6">
    <source>
        <dbReference type="EMBL" id="BCJ40047.1"/>
    </source>
</evidence>
<sequence length="462" mass="49369">MRLLALLLAFLLPVPAPPATADIDSYLREYRSDNRIPGLAWAVVTRDGVVRQGAWGTTAQTPFLIGSVSKPFTATAVLRLAETGRIRLDEPVRTYLPWFRLADQTAAARITVRQLLTHTSGLAQWASRTDRFDNSREGLARSVQDLSSVRPQHAPGAAHEYSDANYMVLGAMIEQVTGQSFGEYLHQAVLDPLGMRRVVTTPAEASRTGLPPGHRYWFGHPRPFDRGYDTSGVPYGYLGADLESMTRFASATLGDCPGCTGWVDIGGGSRYGLGWRESRVDGLRTVWHAGATPGYFAHVVLAPEAGVGVVLLADVYSPLRDGALAAAAFNVLRLTQGAAPEPVPADRLLDAAPFAAVTIVVVLGVFLIRPRRRPTVAATLGWVTAGLAVAAAATTVPGLLGGNLQQALLWTPDLGWGIIAVIALGALLVLVRLARLLTASGRKALPRRPHSAQQPTPTSPPP</sequence>
<dbReference type="Proteomes" id="UP000676967">
    <property type="component" value="Chromosome"/>
</dbReference>
<keyword evidence="7" id="KW-1185">Reference proteome</keyword>
<accession>A0ABM7LL91</accession>
<feature type="domain" description="Beta-lactamase-related" evidence="5">
    <location>
        <begin position="24"/>
        <end position="325"/>
    </location>
</feature>
<keyword evidence="2 3" id="KW-0472">Membrane</keyword>